<comment type="caution">
    <text evidence="3">The sequence shown here is derived from an EMBL/GenBank/DDBJ whole genome shotgun (WGS) entry which is preliminary data.</text>
</comment>
<evidence type="ECO:0000256" key="1">
    <source>
        <dbReference type="SAM" id="Phobius"/>
    </source>
</evidence>
<evidence type="ECO:0000313" key="3">
    <source>
        <dbReference type="EMBL" id="MCT8971340.1"/>
    </source>
</evidence>
<dbReference type="Proteomes" id="UP001320898">
    <property type="component" value="Unassembled WGS sequence"/>
</dbReference>
<reference evidence="3 4" key="1">
    <citation type="submission" date="2022-04" db="EMBL/GenBank/DDBJ databases">
        <authorList>
            <person name="Ye Y.-Q."/>
            <person name="Du Z.-J."/>
        </authorList>
    </citation>
    <scope>NUCLEOTIDE SEQUENCE [LARGE SCALE GENOMIC DNA]</scope>
    <source>
        <strain evidence="3 4">A6E488</strain>
    </source>
</reference>
<dbReference type="RefSeq" id="WP_261614903.1">
    <property type="nucleotide sequence ID" value="NZ_JALIDZ010000002.1"/>
</dbReference>
<keyword evidence="1" id="KW-0812">Transmembrane</keyword>
<protein>
    <submittedName>
        <fullName evidence="3">Pilus assembly protein</fullName>
    </submittedName>
</protein>
<gene>
    <name evidence="3" type="ORF">MUB46_05640</name>
</gene>
<keyword evidence="1" id="KW-0472">Membrane</keyword>
<organism evidence="3 4">
    <name type="scientific">Microbaculum marinisediminis</name>
    <dbReference type="NCBI Taxonomy" id="2931392"/>
    <lineage>
        <taxon>Bacteria</taxon>
        <taxon>Pseudomonadati</taxon>
        <taxon>Pseudomonadota</taxon>
        <taxon>Alphaproteobacteria</taxon>
        <taxon>Hyphomicrobiales</taxon>
        <taxon>Tepidamorphaceae</taxon>
        <taxon>Microbaculum</taxon>
    </lineage>
</organism>
<name>A0AAW5QTS6_9HYPH</name>
<feature type="transmembrane region" description="Helical" evidence="1">
    <location>
        <begin position="29"/>
        <end position="50"/>
    </location>
</feature>
<keyword evidence="4" id="KW-1185">Reference proteome</keyword>
<feature type="domain" description="TadE-like" evidence="2">
    <location>
        <begin position="29"/>
        <end position="71"/>
    </location>
</feature>
<accession>A0AAW5QTS6</accession>
<evidence type="ECO:0000259" key="2">
    <source>
        <dbReference type="Pfam" id="PF07811"/>
    </source>
</evidence>
<dbReference type="InterPro" id="IPR012495">
    <property type="entry name" value="TadE-like_dom"/>
</dbReference>
<dbReference type="Pfam" id="PF07811">
    <property type="entry name" value="TadE"/>
    <property type="match status" value="1"/>
</dbReference>
<dbReference type="AlphaFoldDB" id="A0AAW5QTS6"/>
<keyword evidence="1" id="KW-1133">Transmembrane helix</keyword>
<proteinExistence type="predicted"/>
<dbReference type="EMBL" id="JALIDZ010000002">
    <property type="protein sequence ID" value="MCT8971340.1"/>
    <property type="molecule type" value="Genomic_DNA"/>
</dbReference>
<sequence>MSSSASTNSRARRSVARRLTSLFLRDSRGVSAIEFAFVFPLLIIVVGASIEYGRALQARNEMSHALSKVVRVLNIDPKKSSSQIASLLASDLSTYGPDDLQVAVANAEISGSPYMKISVKFPFDLLVPFGELSTVTLGVDTVAPLIAATK</sequence>
<evidence type="ECO:0000313" key="4">
    <source>
        <dbReference type="Proteomes" id="UP001320898"/>
    </source>
</evidence>